<keyword evidence="6" id="KW-1185">Reference proteome</keyword>
<evidence type="ECO:0000313" key="6">
    <source>
        <dbReference type="Proteomes" id="UP000038045"/>
    </source>
</evidence>
<sequence length="481" mass="55526">MARSRNTRANNRCCVNSYNTLNETSSRGEPSSVQVRVNEGERVTFNASNVTNESETIPSSSGNTLRRSRRLENLRSALAPPSTSNRFLNAPPSNNNGERNLLTEAANLSNRLNGILQPLRNLASLNRDRRRRRNGTNHIRIINNMVPRQNRGTRRRLVESPSSLLRATSDVYGLSSAIHSLISSNQNNASLSDTGNPNSTTNPSNNRHSLQIIHDDSDPFLDLFHLGNTNRQDNGVRVRLPSDYITFGDLFRTRPLLNRPHIFPNMSHSTPRNNRNDNEDEYWNRAMVEYRTEIGDELSDIDDDTMSRSERRYPRRSSYRDTRRRIRNVVTSNRRTRISNIRQEVRFFPSFPLHIRRRELEERLNSYLPNLSSSLEASSRQINDSPKPFPVPKDEIDKIGKTEPEKCTICFEEDCTDPVKCLHCRQQIGCFDCLKKWIRADAYVNSNQEEYVMHSKNMACPLCRHEWSNASRPEVFRLQNK</sequence>
<evidence type="ECO:0000256" key="4">
    <source>
        <dbReference type="SAM" id="MobiDB-lite"/>
    </source>
</evidence>
<organism evidence="6 7">
    <name type="scientific">Parastrongyloides trichosuri</name>
    <name type="common">Possum-specific nematode worm</name>
    <dbReference type="NCBI Taxonomy" id="131310"/>
    <lineage>
        <taxon>Eukaryota</taxon>
        <taxon>Metazoa</taxon>
        <taxon>Ecdysozoa</taxon>
        <taxon>Nematoda</taxon>
        <taxon>Chromadorea</taxon>
        <taxon>Rhabditida</taxon>
        <taxon>Tylenchina</taxon>
        <taxon>Panagrolaimomorpha</taxon>
        <taxon>Strongyloidoidea</taxon>
        <taxon>Strongyloididae</taxon>
        <taxon>Parastrongyloides</taxon>
    </lineage>
</organism>
<feature type="compositionally biased region" description="Low complexity" evidence="4">
    <location>
        <begin position="196"/>
        <end position="206"/>
    </location>
</feature>
<protein>
    <submittedName>
        <fullName evidence="7">RING-type domain-containing protein</fullName>
    </submittedName>
</protein>
<dbReference type="PANTHER" id="PTHR21578:SF9">
    <property type="entry name" value="RING-TYPE DOMAIN-CONTAINING PROTEIN"/>
    <property type="match status" value="1"/>
</dbReference>
<evidence type="ECO:0000256" key="1">
    <source>
        <dbReference type="ARBA" id="ARBA00022771"/>
    </source>
</evidence>
<reference evidence="7" key="1">
    <citation type="submission" date="2017-02" db="UniProtKB">
        <authorList>
            <consortium name="WormBaseParasite"/>
        </authorList>
    </citation>
    <scope>IDENTIFICATION</scope>
</reference>
<dbReference type="WBParaSite" id="PTRK_0001166200.1">
    <property type="protein sequence ID" value="PTRK_0001166200.1"/>
    <property type="gene ID" value="PTRK_0001166200"/>
</dbReference>
<feature type="region of interest" description="Disordered" evidence="4">
    <location>
        <begin position="188"/>
        <end position="209"/>
    </location>
</feature>
<evidence type="ECO:0000259" key="5">
    <source>
        <dbReference type="PROSITE" id="PS50089"/>
    </source>
</evidence>
<dbReference type="PROSITE" id="PS50089">
    <property type="entry name" value="ZF_RING_2"/>
    <property type="match status" value="1"/>
</dbReference>
<dbReference type="Proteomes" id="UP000038045">
    <property type="component" value="Unplaced"/>
</dbReference>
<dbReference type="GO" id="GO:0008270">
    <property type="term" value="F:zinc ion binding"/>
    <property type="evidence" value="ECO:0007669"/>
    <property type="project" value="UniProtKB-KW"/>
</dbReference>
<feature type="domain" description="RING-type" evidence="5">
    <location>
        <begin position="407"/>
        <end position="464"/>
    </location>
</feature>
<evidence type="ECO:0000256" key="3">
    <source>
        <dbReference type="PROSITE-ProRule" id="PRU00175"/>
    </source>
</evidence>
<dbReference type="InterPro" id="IPR001841">
    <property type="entry name" value="Znf_RING"/>
</dbReference>
<dbReference type="AlphaFoldDB" id="A0A0N4ZT30"/>
<dbReference type="SUPFAM" id="SSF57850">
    <property type="entry name" value="RING/U-box"/>
    <property type="match status" value="1"/>
</dbReference>
<dbReference type="InterPro" id="IPR013083">
    <property type="entry name" value="Znf_RING/FYVE/PHD"/>
</dbReference>
<keyword evidence="2" id="KW-0862">Zinc</keyword>
<keyword evidence="1 3" id="KW-0479">Metal-binding</keyword>
<proteinExistence type="predicted"/>
<evidence type="ECO:0000313" key="7">
    <source>
        <dbReference type="WBParaSite" id="PTRK_0001166200.1"/>
    </source>
</evidence>
<accession>A0A0N4ZT30</accession>
<keyword evidence="1 3" id="KW-0863">Zinc-finger</keyword>
<dbReference type="PANTHER" id="PTHR21578">
    <property type="entry name" value="PROTEIN CBG03826"/>
    <property type="match status" value="1"/>
</dbReference>
<name>A0A0N4ZT30_PARTI</name>
<evidence type="ECO:0000256" key="2">
    <source>
        <dbReference type="ARBA" id="ARBA00022833"/>
    </source>
</evidence>
<dbReference type="Gene3D" id="3.30.40.10">
    <property type="entry name" value="Zinc/RING finger domain, C3HC4 (zinc finger)"/>
    <property type="match status" value="1"/>
</dbReference>